<evidence type="ECO:0000256" key="11">
    <source>
        <dbReference type="RuleBase" id="RU363115"/>
    </source>
</evidence>
<gene>
    <name evidence="14" type="ORF">PCOS0759_LOCUS9401</name>
</gene>
<feature type="compositionally biased region" description="Basic and acidic residues" evidence="12">
    <location>
        <begin position="303"/>
        <end position="312"/>
    </location>
</feature>
<feature type="region of interest" description="Disordered" evidence="12">
    <location>
        <begin position="272"/>
        <end position="312"/>
    </location>
</feature>
<dbReference type="InterPro" id="IPR046792">
    <property type="entry name" value="Peptidase_C54_cat"/>
</dbReference>
<evidence type="ECO:0000256" key="8">
    <source>
        <dbReference type="ARBA" id="ARBA00022927"/>
    </source>
</evidence>
<evidence type="ECO:0000256" key="2">
    <source>
        <dbReference type="ARBA" id="ARBA00010958"/>
    </source>
</evidence>
<evidence type="ECO:0000256" key="5">
    <source>
        <dbReference type="ARBA" id="ARBA00022670"/>
    </source>
</evidence>
<protein>
    <recommendedName>
        <fullName evidence="11">Cysteine protease</fullName>
        <ecNumber evidence="11">3.4.22.-</ecNumber>
    </recommendedName>
</protein>
<evidence type="ECO:0000256" key="12">
    <source>
        <dbReference type="SAM" id="MobiDB-lite"/>
    </source>
</evidence>
<evidence type="ECO:0000256" key="9">
    <source>
        <dbReference type="ARBA" id="ARBA00023006"/>
    </source>
</evidence>
<dbReference type="EC" id="3.4.22.-" evidence="11"/>
<sequence length="594" mass="67300">MTSYLNNIQTSHCRLNSGIYILGKFYALEDDELRDEWLYVRREDSQKEQQRRRQTQQQDNGNDTANIHLHSVQLKESEPPVPEKAAIADEGSTPNISALSINGGVAQQANGGTSYMSYFTSFFSSGSASIPAHNDPLAMLSEEQNGDTDVSAKGHQSTNFSKTSQQPQDNVNTPLTTTVDSTLTNTNSIMKEHLKNDILSRLYFSYRKSIPDKHRIGGRYTSDKGWGCLIRSGQMLMGETLIRLYLGRMWRKNFVSISESENIIIRDGSEGTHLHTVSDKPHQKSTESNKSKQKKKRQSSDPLTEKRLNQKRTIDMPEYEANQIALYHYVLRQFFDEPSAPYSIQNICQCGEDKYSRKVGEWFAPTTIAYVLKDLLEHNNIETQLSGAYVCDQSVIFLDQIEQRFASTSNATRKFSKYNTDFVSRIDQSHSDLNPFLILLPVKLGIQKINPVYHDSIHKVLDCPHSVGIAGGRRHHSLYFIGHKESGPLIFFDPHTTQNASHDPESYHFPYGKTGLRCIKLSHVDPSMLIGFLIRNREEFDSFNAYAEKHFCGSENPILSIMPTKPCFELKERTVTLGDGGVDDEWLSLSAADM</sequence>
<reference evidence="14" key="1">
    <citation type="submission" date="2021-01" db="EMBL/GenBank/DDBJ databases">
        <authorList>
            <person name="Corre E."/>
            <person name="Pelletier E."/>
            <person name="Niang G."/>
            <person name="Scheremetjew M."/>
            <person name="Finn R."/>
            <person name="Kale V."/>
            <person name="Holt S."/>
            <person name="Cochrane G."/>
            <person name="Meng A."/>
            <person name="Brown T."/>
            <person name="Cohen L."/>
        </authorList>
    </citation>
    <scope>NUCLEOTIDE SEQUENCE</scope>
    <source>
        <strain evidence="14">WS</strain>
    </source>
</reference>
<evidence type="ECO:0000256" key="3">
    <source>
        <dbReference type="ARBA" id="ARBA00022448"/>
    </source>
</evidence>
<dbReference type="InterPro" id="IPR038765">
    <property type="entry name" value="Papain-like_cys_pep_sf"/>
</dbReference>
<feature type="domain" description="Peptidase C54 catalytic" evidence="13">
    <location>
        <begin position="192"/>
        <end position="544"/>
    </location>
</feature>
<name>A0A7S1KU47_9EUKA</name>
<evidence type="ECO:0000256" key="1">
    <source>
        <dbReference type="ARBA" id="ARBA00004496"/>
    </source>
</evidence>
<comment type="similarity">
    <text evidence="2 11">Belongs to the peptidase C54 family.</text>
</comment>
<comment type="catalytic activity">
    <reaction evidence="10">
        <text>[protein]-C-terminal L-amino acid-glycyl-phosphatidylethanolamide + H2O = [protein]-C-terminal L-amino acid-glycine + a 1,2-diacyl-sn-glycero-3-phosphoethanolamine</text>
        <dbReference type="Rhea" id="RHEA:67548"/>
        <dbReference type="Rhea" id="RHEA-COMP:17323"/>
        <dbReference type="Rhea" id="RHEA-COMP:17324"/>
        <dbReference type="ChEBI" id="CHEBI:15377"/>
        <dbReference type="ChEBI" id="CHEBI:64612"/>
        <dbReference type="ChEBI" id="CHEBI:172940"/>
        <dbReference type="ChEBI" id="CHEBI:172941"/>
    </reaction>
    <physiologicalReaction direction="left-to-right" evidence="10">
        <dbReference type="Rhea" id="RHEA:67549"/>
    </physiologicalReaction>
</comment>
<keyword evidence="7" id="KW-0788">Thiol protease</keyword>
<keyword evidence="4 11" id="KW-0963">Cytoplasm</keyword>
<feature type="region of interest" description="Disordered" evidence="12">
    <location>
        <begin position="43"/>
        <end position="65"/>
    </location>
</feature>
<organism evidence="14">
    <name type="scientific">Percolomonas cosmopolitus</name>
    <dbReference type="NCBI Taxonomy" id="63605"/>
    <lineage>
        <taxon>Eukaryota</taxon>
        <taxon>Discoba</taxon>
        <taxon>Heterolobosea</taxon>
        <taxon>Tetramitia</taxon>
        <taxon>Eutetramitia</taxon>
        <taxon>Percolomonadidae</taxon>
        <taxon>Percolomonas</taxon>
    </lineage>
</organism>
<dbReference type="GO" id="GO:0015031">
    <property type="term" value="P:protein transport"/>
    <property type="evidence" value="ECO:0007669"/>
    <property type="project" value="UniProtKB-KW"/>
</dbReference>
<dbReference type="GO" id="GO:0000423">
    <property type="term" value="P:mitophagy"/>
    <property type="evidence" value="ECO:0007669"/>
    <property type="project" value="TreeGrafter"/>
</dbReference>
<dbReference type="GO" id="GO:0035973">
    <property type="term" value="P:aggrephagy"/>
    <property type="evidence" value="ECO:0007669"/>
    <property type="project" value="TreeGrafter"/>
</dbReference>
<dbReference type="InterPro" id="IPR005078">
    <property type="entry name" value="Peptidase_C54"/>
</dbReference>
<evidence type="ECO:0000256" key="7">
    <source>
        <dbReference type="ARBA" id="ARBA00022807"/>
    </source>
</evidence>
<proteinExistence type="inferred from homology"/>
<evidence type="ECO:0000256" key="6">
    <source>
        <dbReference type="ARBA" id="ARBA00022801"/>
    </source>
</evidence>
<dbReference type="GO" id="GO:0005737">
    <property type="term" value="C:cytoplasm"/>
    <property type="evidence" value="ECO:0007669"/>
    <property type="project" value="UniProtKB-SubCell"/>
</dbReference>
<dbReference type="GO" id="GO:0016485">
    <property type="term" value="P:protein processing"/>
    <property type="evidence" value="ECO:0007669"/>
    <property type="project" value="TreeGrafter"/>
</dbReference>
<comment type="function">
    <text evidence="11">Cysteine protease that plays a key role in autophagy by mediating both proteolytic activation and delipidation of ATG8 family proteins.</text>
</comment>
<dbReference type="PANTHER" id="PTHR22624">
    <property type="entry name" value="CYSTEINE PROTEASE ATG4"/>
    <property type="match status" value="1"/>
</dbReference>
<dbReference type="AlphaFoldDB" id="A0A7S1KU47"/>
<evidence type="ECO:0000256" key="4">
    <source>
        <dbReference type="ARBA" id="ARBA00022490"/>
    </source>
</evidence>
<dbReference type="GO" id="GO:0000045">
    <property type="term" value="P:autophagosome assembly"/>
    <property type="evidence" value="ECO:0007669"/>
    <property type="project" value="TreeGrafter"/>
</dbReference>
<accession>A0A7S1KU47</accession>
<evidence type="ECO:0000313" key="14">
    <source>
        <dbReference type="EMBL" id="CAD9086147.1"/>
    </source>
</evidence>
<keyword evidence="6 11" id="KW-0378">Hydrolase</keyword>
<feature type="region of interest" description="Disordered" evidence="12">
    <location>
        <begin position="144"/>
        <end position="176"/>
    </location>
</feature>
<keyword evidence="9 11" id="KW-0072">Autophagy</keyword>
<dbReference type="GO" id="GO:0004197">
    <property type="term" value="F:cysteine-type endopeptidase activity"/>
    <property type="evidence" value="ECO:0007669"/>
    <property type="project" value="TreeGrafter"/>
</dbReference>
<feature type="compositionally biased region" description="Basic and acidic residues" evidence="12">
    <location>
        <begin position="272"/>
        <end position="290"/>
    </location>
</feature>
<dbReference type="GO" id="GO:0019786">
    <property type="term" value="F:protein-phosphatidylethanolamide deconjugating activity"/>
    <property type="evidence" value="ECO:0007669"/>
    <property type="project" value="InterPro"/>
</dbReference>
<dbReference type="SUPFAM" id="SSF54001">
    <property type="entry name" value="Cysteine proteinases"/>
    <property type="match status" value="1"/>
</dbReference>
<keyword evidence="5 11" id="KW-0645">Protease</keyword>
<comment type="subcellular location">
    <subcellularLocation>
        <location evidence="1 11">Cytoplasm</location>
    </subcellularLocation>
</comment>
<dbReference type="GO" id="GO:0034727">
    <property type="term" value="P:piecemeal microautophagy of the nucleus"/>
    <property type="evidence" value="ECO:0007669"/>
    <property type="project" value="TreeGrafter"/>
</dbReference>
<keyword evidence="8 11" id="KW-0653">Protein transport</keyword>
<keyword evidence="3" id="KW-0813">Transport</keyword>
<dbReference type="EMBL" id="HBGD01011386">
    <property type="protein sequence ID" value="CAD9086147.1"/>
    <property type="molecule type" value="Transcribed_RNA"/>
</dbReference>
<evidence type="ECO:0000256" key="10">
    <source>
        <dbReference type="ARBA" id="ARBA00029362"/>
    </source>
</evidence>
<dbReference type="PANTHER" id="PTHR22624:SF49">
    <property type="entry name" value="CYSTEINE PROTEASE"/>
    <property type="match status" value="1"/>
</dbReference>
<dbReference type="Pfam" id="PF03416">
    <property type="entry name" value="Peptidase_C54"/>
    <property type="match status" value="1"/>
</dbReference>
<evidence type="ECO:0000259" key="13">
    <source>
        <dbReference type="Pfam" id="PF03416"/>
    </source>
</evidence>
<feature type="compositionally biased region" description="Polar residues" evidence="12">
    <location>
        <begin position="154"/>
        <end position="170"/>
    </location>
</feature>